<keyword evidence="8" id="KW-0788">Thiol protease</keyword>
<evidence type="ECO:0000256" key="3">
    <source>
        <dbReference type="ARBA" id="ARBA00010134"/>
    </source>
</evidence>
<keyword evidence="11" id="KW-0539">Nucleus</keyword>
<evidence type="ECO:0000256" key="15">
    <source>
        <dbReference type="ARBA" id="ARBA00029534"/>
    </source>
</evidence>
<dbReference type="EMBL" id="OX597832">
    <property type="protein sequence ID" value="CAI9736553.1"/>
    <property type="molecule type" value="Genomic_DNA"/>
</dbReference>
<keyword evidence="4" id="KW-0963">Cytoplasm</keyword>
<dbReference type="SUPFAM" id="SSF52129">
    <property type="entry name" value="Caspase-like"/>
    <property type="match status" value="1"/>
</dbReference>
<proteinExistence type="inferred from homology"/>
<dbReference type="GO" id="GO:0043525">
    <property type="term" value="P:positive regulation of neuron apoptotic process"/>
    <property type="evidence" value="ECO:0007669"/>
    <property type="project" value="TreeGrafter"/>
</dbReference>
<dbReference type="GO" id="GO:0005737">
    <property type="term" value="C:cytoplasm"/>
    <property type="evidence" value="ECO:0007669"/>
    <property type="project" value="UniProtKB-SubCell"/>
</dbReference>
<keyword evidence="7" id="KW-0378">Hydrolase</keyword>
<dbReference type="InterPro" id="IPR001309">
    <property type="entry name" value="Pept_C14_p20"/>
</dbReference>
<keyword evidence="10" id="KW-0865">Zymogen</keyword>
<dbReference type="PROSITE" id="PS50208">
    <property type="entry name" value="CASPASE_P20"/>
    <property type="match status" value="1"/>
</dbReference>
<dbReference type="PRINTS" id="PR00376">
    <property type="entry name" value="IL1BCENZYME"/>
</dbReference>
<evidence type="ECO:0000256" key="7">
    <source>
        <dbReference type="ARBA" id="ARBA00022801"/>
    </source>
</evidence>
<dbReference type="InterPro" id="IPR015917">
    <property type="entry name" value="Pept_C14A"/>
</dbReference>
<evidence type="ECO:0000259" key="17">
    <source>
        <dbReference type="PROSITE" id="PS50207"/>
    </source>
</evidence>
<feature type="domain" description="Caspase family p10" evidence="17">
    <location>
        <begin position="186"/>
        <end position="277"/>
    </location>
</feature>
<name>A0AA36FJL0_OCTVU</name>
<evidence type="ECO:0000256" key="12">
    <source>
        <dbReference type="ARBA" id="ARBA00029356"/>
    </source>
</evidence>
<evidence type="ECO:0000256" key="4">
    <source>
        <dbReference type="ARBA" id="ARBA00022490"/>
    </source>
</evidence>
<evidence type="ECO:0000256" key="10">
    <source>
        <dbReference type="ARBA" id="ARBA00023145"/>
    </source>
</evidence>
<evidence type="ECO:0000256" key="8">
    <source>
        <dbReference type="ARBA" id="ARBA00022807"/>
    </source>
</evidence>
<evidence type="ECO:0000256" key="5">
    <source>
        <dbReference type="ARBA" id="ARBA00022670"/>
    </source>
</evidence>
<dbReference type="InterPro" id="IPR002138">
    <property type="entry name" value="Pept_C14_p10"/>
</dbReference>
<comment type="subunit">
    <text evidence="13">Heterotetramer that consists of two anti-parallel arranged heterodimers, each one formed by a 18 kDa (Caspase-6 subunit p18) and a 11 kDa (Caspase-6 subunit p11) subunit.</text>
</comment>
<evidence type="ECO:0000313" key="19">
    <source>
        <dbReference type="EMBL" id="CAI9736553.1"/>
    </source>
</evidence>
<dbReference type="InterPro" id="IPR029030">
    <property type="entry name" value="Caspase-like_dom_sf"/>
</dbReference>
<evidence type="ECO:0000313" key="20">
    <source>
        <dbReference type="Proteomes" id="UP001162480"/>
    </source>
</evidence>
<sequence>MTADNTLFKSKLTTSGRSSRDEDLLKYFDKYDMTHKKPGVAYIFNNENFRDPSLNTRHGSSKDVQDFKRALLGLGFHEIDIHVYTDLTAIEMLDTFQMFDQDNPDIDIDSFICVILSHGSSGDIIYGYDDVIELDKLLSCLRPDRCPSLKGIPKLIFVEASRGNKLDYGVETSDAAFEEPDQKPSQIPIVADMLIAYSSFAGYQSFRDKKRGSWFMQGLSKILIEYGTKYEIMKLLTAVSNYVAALEPPSLRNSVYAGCKQMPCITSLLTKQLQFVRKNKSD</sequence>
<dbReference type="GO" id="GO:0006915">
    <property type="term" value="P:apoptotic process"/>
    <property type="evidence" value="ECO:0007669"/>
    <property type="project" value="UniProtKB-KW"/>
</dbReference>
<accession>A0AA36FJL0</accession>
<dbReference type="EC" id="3.4.22.59" evidence="14"/>
<evidence type="ECO:0000256" key="14">
    <source>
        <dbReference type="ARBA" id="ARBA00029486"/>
    </source>
</evidence>
<dbReference type="InterPro" id="IPR011600">
    <property type="entry name" value="Pept_C14_caspase"/>
</dbReference>
<evidence type="ECO:0000256" key="6">
    <source>
        <dbReference type="ARBA" id="ARBA00022703"/>
    </source>
</evidence>
<dbReference type="GO" id="GO:0004197">
    <property type="term" value="F:cysteine-type endopeptidase activity"/>
    <property type="evidence" value="ECO:0007669"/>
    <property type="project" value="InterPro"/>
</dbReference>
<comment type="similarity">
    <text evidence="3 16">Belongs to the peptidase C14A family.</text>
</comment>
<dbReference type="InterPro" id="IPR002398">
    <property type="entry name" value="Pept_C14"/>
</dbReference>
<dbReference type="Gene3D" id="3.40.50.1460">
    <property type="match status" value="1"/>
</dbReference>
<dbReference type="GO" id="GO:0006508">
    <property type="term" value="P:proteolysis"/>
    <property type="evidence" value="ECO:0007669"/>
    <property type="project" value="UniProtKB-KW"/>
</dbReference>
<comment type="catalytic activity">
    <reaction evidence="12">
        <text>Strict requirement for Asp at position P1 and has a preferred cleavage sequence of Val-Glu-His-Asp-|-.</text>
        <dbReference type="EC" id="3.4.22.59"/>
    </reaction>
</comment>
<evidence type="ECO:0000256" key="11">
    <source>
        <dbReference type="ARBA" id="ARBA00023242"/>
    </source>
</evidence>
<comment type="subcellular location">
    <subcellularLocation>
        <location evidence="2">Cytoplasm</location>
    </subcellularLocation>
    <subcellularLocation>
        <location evidence="1">Nucleus</location>
    </subcellularLocation>
</comment>
<evidence type="ECO:0000256" key="1">
    <source>
        <dbReference type="ARBA" id="ARBA00004123"/>
    </source>
</evidence>
<keyword evidence="6" id="KW-0053">Apoptosis</keyword>
<dbReference type="PANTHER" id="PTHR10454">
    <property type="entry name" value="CASPASE"/>
    <property type="match status" value="1"/>
</dbReference>
<dbReference type="Proteomes" id="UP001162480">
    <property type="component" value="Chromosome 19"/>
</dbReference>
<keyword evidence="20" id="KW-1185">Reference proteome</keyword>
<dbReference type="PANTHER" id="PTHR10454:SF206">
    <property type="entry name" value="CASPASE-6"/>
    <property type="match status" value="1"/>
</dbReference>
<organism evidence="19 20">
    <name type="scientific">Octopus vulgaris</name>
    <name type="common">Common octopus</name>
    <dbReference type="NCBI Taxonomy" id="6645"/>
    <lineage>
        <taxon>Eukaryota</taxon>
        <taxon>Metazoa</taxon>
        <taxon>Spiralia</taxon>
        <taxon>Lophotrochozoa</taxon>
        <taxon>Mollusca</taxon>
        <taxon>Cephalopoda</taxon>
        <taxon>Coleoidea</taxon>
        <taxon>Octopodiformes</taxon>
        <taxon>Octopoda</taxon>
        <taxon>Incirrata</taxon>
        <taxon>Octopodidae</taxon>
        <taxon>Octopus</taxon>
    </lineage>
</organism>
<evidence type="ECO:0000256" key="9">
    <source>
        <dbReference type="ARBA" id="ARBA00022813"/>
    </source>
</evidence>
<gene>
    <name evidence="19" type="ORF">OCTVUL_1B009896</name>
</gene>
<evidence type="ECO:0000259" key="18">
    <source>
        <dbReference type="PROSITE" id="PS50208"/>
    </source>
</evidence>
<dbReference type="CDD" id="cd00032">
    <property type="entry name" value="CASc"/>
    <property type="match status" value="1"/>
</dbReference>
<reference evidence="19" key="1">
    <citation type="submission" date="2023-08" db="EMBL/GenBank/DDBJ databases">
        <authorList>
            <person name="Alioto T."/>
            <person name="Alioto T."/>
            <person name="Gomez Garrido J."/>
        </authorList>
    </citation>
    <scope>NUCLEOTIDE SEQUENCE</scope>
</reference>
<dbReference type="PROSITE" id="PS50207">
    <property type="entry name" value="CASPASE_P10"/>
    <property type="match status" value="1"/>
</dbReference>
<evidence type="ECO:0000256" key="13">
    <source>
        <dbReference type="ARBA" id="ARBA00029473"/>
    </source>
</evidence>
<evidence type="ECO:0000256" key="16">
    <source>
        <dbReference type="RuleBase" id="RU003971"/>
    </source>
</evidence>
<dbReference type="AlphaFoldDB" id="A0AA36FJL0"/>
<dbReference type="GO" id="GO:0005634">
    <property type="term" value="C:nucleus"/>
    <property type="evidence" value="ECO:0007669"/>
    <property type="project" value="UniProtKB-SubCell"/>
</dbReference>
<protein>
    <recommendedName>
        <fullName evidence="15">Caspase-6</fullName>
        <ecNumber evidence="14">3.4.22.59</ecNumber>
    </recommendedName>
</protein>
<feature type="domain" description="Caspase family p20" evidence="18">
    <location>
        <begin position="37"/>
        <end position="165"/>
    </location>
</feature>
<evidence type="ECO:0000256" key="2">
    <source>
        <dbReference type="ARBA" id="ARBA00004496"/>
    </source>
</evidence>
<dbReference type="Pfam" id="PF00656">
    <property type="entry name" value="Peptidase_C14"/>
    <property type="match status" value="1"/>
</dbReference>
<dbReference type="SMART" id="SM00115">
    <property type="entry name" value="CASc"/>
    <property type="match status" value="1"/>
</dbReference>
<keyword evidence="9" id="KW-0068">Autocatalytic cleavage</keyword>
<keyword evidence="5" id="KW-0645">Protease</keyword>